<reference evidence="11 12" key="1">
    <citation type="submission" date="2020-03" db="EMBL/GenBank/DDBJ databases">
        <title>WGS of actinomycetes isolated from Thailand.</title>
        <authorList>
            <person name="Thawai C."/>
        </authorList>
    </citation>
    <scope>NUCLEOTIDE SEQUENCE [LARGE SCALE GENOMIC DNA]</scope>
    <source>
        <strain evidence="11 12">PRB2-1</strain>
    </source>
</reference>
<dbReference type="PANTHER" id="PTHR37820">
    <property type="entry name" value="CELL DIVISION PROTEIN DIVIB"/>
    <property type="match status" value="1"/>
</dbReference>
<comment type="subcellular location">
    <subcellularLocation>
        <location evidence="8">Cell membrane</location>
        <topology evidence="8">Single-pass type II membrane protein</topology>
    </subcellularLocation>
    <subcellularLocation>
        <location evidence="1">Membrane</location>
    </subcellularLocation>
    <text evidence="8">Localizes to the division septum.</text>
</comment>
<dbReference type="InterPro" id="IPR050487">
    <property type="entry name" value="FtsQ_DivIB"/>
</dbReference>
<comment type="caution">
    <text evidence="11">The sequence shown here is derived from an EMBL/GenBank/DDBJ whole genome shotgun (WGS) entry which is preliminary data.</text>
</comment>
<feature type="domain" description="POTRA" evidence="10">
    <location>
        <begin position="71"/>
        <end position="140"/>
    </location>
</feature>
<evidence type="ECO:0000256" key="3">
    <source>
        <dbReference type="ARBA" id="ARBA00022618"/>
    </source>
</evidence>
<keyword evidence="6 8" id="KW-0472">Membrane</keyword>
<dbReference type="Proteomes" id="UP000734511">
    <property type="component" value="Unassembled WGS sequence"/>
</dbReference>
<keyword evidence="2 8" id="KW-1003">Cell membrane</keyword>
<accession>A0ABX0ZTA2</accession>
<comment type="function">
    <text evidence="8">Essential cell division protein.</text>
</comment>
<sequence>MTGPGAGTGARPGQRAGARPRVPSPAGRAPGAGGGAPRLTVRARRIALLVLVALTVLLGGGTWVVYGSPWLRADTVSVRGAGALTGAQITRAAAVPLGGALVSVDTGAVRKRLLKALPRLKDARVHRSWPHTVRIDVTEREPSAVLKSGGKFVEVDREGVRFATVDRRPTGVPLLELTPDQTASFRHFGTKRLLQAAITVAGRLPDSLAGHATAIKVRSYDAVTIELTGGKDVMWGSQDDSATKAQVLTALMKAEPDATHYDVSAPTAPAASGS</sequence>
<dbReference type="Pfam" id="PF03799">
    <property type="entry name" value="FtsQ_DivIB_C"/>
    <property type="match status" value="1"/>
</dbReference>
<dbReference type="Pfam" id="PF08478">
    <property type="entry name" value="POTRA_1"/>
    <property type="match status" value="1"/>
</dbReference>
<evidence type="ECO:0000313" key="11">
    <source>
        <dbReference type="EMBL" id="NJP44848.1"/>
    </source>
</evidence>
<keyword evidence="7 8" id="KW-0131">Cell cycle</keyword>
<evidence type="ECO:0000256" key="2">
    <source>
        <dbReference type="ARBA" id="ARBA00022475"/>
    </source>
</evidence>
<comment type="similarity">
    <text evidence="8">Belongs to the FtsQ/DivIB family. FtsQ subfamily.</text>
</comment>
<protein>
    <recommendedName>
        <fullName evidence="8">Cell division protein FtsQ</fullName>
    </recommendedName>
</protein>
<name>A0ABX0ZTA2_9ACTN</name>
<gene>
    <name evidence="8" type="primary">ftsQ</name>
    <name evidence="11" type="ORF">HCN08_15810</name>
</gene>
<evidence type="ECO:0000256" key="6">
    <source>
        <dbReference type="ARBA" id="ARBA00023136"/>
    </source>
</evidence>
<dbReference type="InterPro" id="IPR034746">
    <property type="entry name" value="POTRA"/>
</dbReference>
<feature type="region of interest" description="Disordered" evidence="9">
    <location>
        <begin position="1"/>
        <end position="36"/>
    </location>
</feature>
<dbReference type="InterPro" id="IPR013685">
    <property type="entry name" value="POTRA_FtsQ_type"/>
</dbReference>
<evidence type="ECO:0000256" key="4">
    <source>
        <dbReference type="ARBA" id="ARBA00022692"/>
    </source>
</evidence>
<feature type="transmembrane region" description="Helical" evidence="8">
    <location>
        <begin position="46"/>
        <end position="66"/>
    </location>
</feature>
<feature type="compositionally biased region" description="Gly residues" evidence="9">
    <location>
        <begin position="1"/>
        <end position="10"/>
    </location>
</feature>
<feature type="compositionally biased region" description="Low complexity" evidence="9">
    <location>
        <begin position="11"/>
        <end position="29"/>
    </location>
</feature>
<keyword evidence="3 8" id="KW-0132">Cell division</keyword>
<dbReference type="HAMAP" id="MF_00911">
    <property type="entry name" value="FtsQ_subfam"/>
    <property type="match status" value="1"/>
</dbReference>
<proteinExistence type="inferred from homology"/>
<keyword evidence="5 8" id="KW-1133">Transmembrane helix</keyword>
<evidence type="ECO:0000256" key="1">
    <source>
        <dbReference type="ARBA" id="ARBA00004370"/>
    </source>
</evidence>
<evidence type="ECO:0000256" key="7">
    <source>
        <dbReference type="ARBA" id="ARBA00023306"/>
    </source>
</evidence>
<dbReference type="PROSITE" id="PS51779">
    <property type="entry name" value="POTRA"/>
    <property type="match status" value="1"/>
</dbReference>
<dbReference type="InterPro" id="IPR026579">
    <property type="entry name" value="FtsQ"/>
</dbReference>
<evidence type="ECO:0000256" key="5">
    <source>
        <dbReference type="ARBA" id="ARBA00022989"/>
    </source>
</evidence>
<evidence type="ECO:0000256" key="9">
    <source>
        <dbReference type="SAM" id="MobiDB-lite"/>
    </source>
</evidence>
<dbReference type="EMBL" id="JAATEJ010000011">
    <property type="protein sequence ID" value="NJP44848.1"/>
    <property type="molecule type" value="Genomic_DNA"/>
</dbReference>
<dbReference type="PANTHER" id="PTHR37820:SF1">
    <property type="entry name" value="CELL DIVISION PROTEIN FTSQ"/>
    <property type="match status" value="1"/>
</dbReference>
<organism evidence="11 12">
    <name type="scientific">Actinacidiphila epipremni</name>
    <dbReference type="NCBI Taxonomy" id="2053013"/>
    <lineage>
        <taxon>Bacteria</taxon>
        <taxon>Bacillati</taxon>
        <taxon>Actinomycetota</taxon>
        <taxon>Actinomycetes</taxon>
        <taxon>Kitasatosporales</taxon>
        <taxon>Streptomycetaceae</taxon>
        <taxon>Actinacidiphila</taxon>
    </lineage>
</organism>
<evidence type="ECO:0000256" key="8">
    <source>
        <dbReference type="HAMAP-Rule" id="MF_00911"/>
    </source>
</evidence>
<evidence type="ECO:0000259" key="10">
    <source>
        <dbReference type="PROSITE" id="PS51779"/>
    </source>
</evidence>
<evidence type="ECO:0000313" key="12">
    <source>
        <dbReference type="Proteomes" id="UP000734511"/>
    </source>
</evidence>
<dbReference type="InterPro" id="IPR005548">
    <property type="entry name" value="Cell_div_FtsQ/DivIB_C"/>
</dbReference>
<dbReference type="Gene3D" id="3.10.20.310">
    <property type="entry name" value="membrane protein fhac"/>
    <property type="match status" value="1"/>
</dbReference>
<keyword evidence="12" id="KW-1185">Reference proteome</keyword>
<keyword evidence="4 8" id="KW-0812">Transmembrane</keyword>